<gene>
    <name evidence="1" type="ORF">GALL_377310</name>
</gene>
<evidence type="ECO:0000313" key="1">
    <source>
        <dbReference type="EMBL" id="OIQ80518.1"/>
    </source>
</evidence>
<organism evidence="1">
    <name type="scientific">mine drainage metagenome</name>
    <dbReference type="NCBI Taxonomy" id="410659"/>
    <lineage>
        <taxon>unclassified sequences</taxon>
        <taxon>metagenomes</taxon>
        <taxon>ecological metagenomes</taxon>
    </lineage>
</organism>
<sequence>MDREELGKQLKIASDILDEVEHQLPYEYEQLSPDEHFLATIRQRIYSVRCQLGAVRMSLKDERNWSAEV</sequence>
<comment type="caution">
    <text evidence="1">The sequence shown here is derived from an EMBL/GenBank/DDBJ whole genome shotgun (WGS) entry which is preliminary data.</text>
</comment>
<name>A0A1J5QA51_9ZZZZ</name>
<protein>
    <submittedName>
        <fullName evidence="1">Uncharacterized protein</fullName>
    </submittedName>
</protein>
<dbReference type="EMBL" id="MLJW01001050">
    <property type="protein sequence ID" value="OIQ80518.1"/>
    <property type="molecule type" value="Genomic_DNA"/>
</dbReference>
<proteinExistence type="predicted"/>
<reference evidence="1" key="1">
    <citation type="submission" date="2016-10" db="EMBL/GenBank/DDBJ databases">
        <title>Sequence of Gallionella enrichment culture.</title>
        <authorList>
            <person name="Poehlein A."/>
            <person name="Muehling M."/>
            <person name="Daniel R."/>
        </authorList>
    </citation>
    <scope>NUCLEOTIDE SEQUENCE</scope>
</reference>
<accession>A0A1J5QA51</accession>
<dbReference type="AlphaFoldDB" id="A0A1J5QA51"/>